<comment type="caution">
    <text evidence="2">The sequence shown here is derived from an EMBL/GenBank/DDBJ whole genome shotgun (WGS) entry which is preliminary data.</text>
</comment>
<dbReference type="RefSeq" id="WP_163671177.1">
    <property type="nucleotide sequence ID" value="NZ_QXHD01000004.1"/>
</dbReference>
<feature type="transmembrane region" description="Helical" evidence="1">
    <location>
        <begin position="133"/>
        <end position="150"/>
    </location>
</feature>
<evidence type="ECO:0000256" key="1">
    <source>
        <dbReference type="SAM" id="Phobius"/>
    </source>
</evidence>
<keyword evidence="1" id="KW-0472">Membrane</keyword>
<dbReference type="AlphaFoldDB" id="A0A6M0RN81"/>
<gene>
    <name evidence="2" type="ORF">DXZ20_19315</name>
</gene>
<evidence type="ECO:0000313" key="3">
    <source>
        <dbReference type="Proteomes" id="UP000481033"/>
    </source>
</evidence>
<organism evidence="2 3">
    <name type="scientific">Adonisia turfae CCMR0081</name>
    <dbReference type="NCBI Taxonomy" id="2292702"/>
    <lineage>
        <taxon>Bacteria</taxon>
        <taxon>Bacillati</taxon>
        <taxon>Cyanobacteriota</taxon>
        <taxon>Adonisia</taxon>
        <taxon>Adonisia turfae</taxon>
    </lineage>
</organism>
<proteinExistence type="predicted"/>
<name>A0A6M0RN81_9CYAN</name>
<accession>A0A6M0RN81</accession>
<keyword evidence="1" id="KW-0812">Transmembrane</keyword>
<dbReference type="EMBL" id="QXHD01000004">
    <property type="protein sequence ID" value="NEZ57755.1"/>
    <property type="molecule type" value="Genomic_DNA"/>
</dbReference>
<dbReference type="Proteomes" id="UP000481033">
    <property type="component" value="Unassembled WGS sequence"/>
</dbReference>
<evidence type="ECO:0000313" key="2">
    <source>
        <dbReference type="EMBL" id="NEZ57755.1"/>
    </source>
</evidence>
<keyword evidence="3" id="KW-1185">Reference proteome</keyword>
<keyword evidence="1" id="KW-1133">Transmembrane helix</keyword>
<protein>
    <submittedName>
        <fullName evidence="2">Uncharacterized protein</fullName>
    </submittedName>
</protein>
<sequence length="151" mass="16940">MTVLSLKTELDVAEFLLSKGWFPEEINGILVFPLPSAAFYQLGSKNHPIVNSDVIKATTVTPTTLFRARQLLEAAGWVDRELDSLLKPCLYSVDPWANQTIHHCEATHQRFGYLDDPLPTLNHYRRAMAFKRIVSLALVITMVSVAVVLFG</sequence>
<reference evidence="2 3" key="1">
    <citation type="journal article" date="2020" name="Microb. Ecol.">
        <title>Ecogenomics of the Marine Benthic Filamentous Cyanobacterium Adonisia.</title>
        <authorList>
            <person name="Walter J.M."/>
            <person name="Coutinho F.H."/>
            <person name="Leomil L."/>
            <person name="Hargreaves P.I."/>
            <person name="Campeao M.E."/>
            <person name="Vieira V.V."/>
            <person name="Silva B.S."/>
            <person name="Fistarol G.O."/>
            <person name="Salomon P.S."/>
            <person name="Sawabe T."/>
            <person name="Mino S."/>
            <person name="Hosokawa M."/>
            <person name="Miyashita H."/>
            <person name="Maruyama F."/>
            <person name="van Verk M.C."/>
            <person name="Dutilh B.E."/>
            <person name="Thompson C.C."/>
            <person name="Thompson F.L."/>
        </authorList>
    </citation>
    <scope>NUCLEOTIDE SEQUENCE [LARGE SCALE GENOMIC DNA]</scope>
    <source>
        <strain evidence="2 3">CCMR0081</strain>
    </source>
</reference>